<keyword evidence="1" id="KW-0479">Metal-binding</keyword>
<evidence type="ECO:0000313" key="4">
    <source>
        <dbReference type="EMBL" id="KAH3771215.1"/>
    </source>
</evidence>
<proteinExistence type="predicted"/>
<dbReference type="PROSITE" id="PS50119">
    <property type="entry name" value="ZF_BBOX"/>
    <property type="match status" value="1"/>
</dbReference>
<dbReference type="InterPro" id="IPR047153">
    <property type="entry name" value="TRIM45/56/19-like"/>
</dbReference>
<feature type="compositionally biased region" description="Polar residues" evidence="2">
    <location>
        <begin position="429"/>
        <end position="438"/>
    </location>
</feature>
<accession>A0A9D4IER0</accession>
<dbReference type="PANTHER" id="PTHR25462">
    <property type="entry name" value="BONUS, ISOFORM C-RELATED"/>
    <property type="match status" value="1"/>
</dbReference>
<keyword evidence="5" id="KW-1185">Reference proteome</keyword>
<organism evidence="4 5">
    <name type="scientific">Dreissena polymorpha</name>
    <name type="common">Zebra mussel</name>
    <name type="synonym">Mytilus polymorpha</name>
    <dbReference type="NCBI Taxonomy" id="45954"/>
    <lineage>
        <taxon>Eukaryota</taxon>
        <taxon>Metazoa</taxon>
        <taxon>Spiralia</taxon>
        <taxon>Lophotrochozoa</taxon>
        <taxon>Mollusca</taxon>
        <taxon>Bivalvia</taxon>
        <taxon>Autobranchia</taxon>
        <taxon>Heteroconchia</taxon>
        <taxon>Euheterodonta</taxon>
        <taxon>Imparidentia</taxon>
        <taxon>Neoheterodontei</taxon>
        <taxon>Myida</taxon>
        <taxon>Dreissenoidea</taxon>
        <taxon>Dreissenidae</taxon>
        <taxon>Dreissena</taxon>
    </lineage>
</organism>
<dbReference type="Proteomes" id="UP000828390">
    <property type="component" value="Unassembled WGS sequence"/>
</dbReference>
<dbReference type="CDD" id="cd19757">
    <property type="entry name" value="Bbox1"/>
    <property type="match status" value="1"/>
</dbReference>
<dbReference type="Gene3D" id="3.30.160.60">
    <property type="entry name" value="Classic Zinc Finger"/>
    <property type="match status" value="1"/>
</dbReference>
<evidence type="ECO:0000256" key="2">
    <source>
        <dbReference type="SAM" id="MobiDB-lite"/>
    </source>
</evidence>
<evidence type="ECO:0000313" key="5">
    <source>
        <dbReference type="Proteomes" id="UP000828390"/>
    </source>
</evidence>
<feature type="region of interest" description="Disordered" evidence="2">
    <location>
        <begin position="428"/>
        <end position="460"/>
    </location>
</feature>
<dbReference type="PANTHER" id="PTHR25462:SF296">
    <property type="entry name" value="MEIOTIC P26, ISOFORM F"/>
    <property type="match status" value="1"/>
</dbReference>
<comment type="caution">
    <text evidence="4">The sequence shown here is derived from an EMBL/GenBank/DDBJ whole genome shotgun (WGS) entry which is preliminary data.</text>
</comment>
<protein>
    <recommendedName>
        <fullName evidence="3">B box-type domain-containing protein</fullName>
    </recommendedName>
</protein>
<reference evidence="4" key="2">
    <citation type="submission" date="2020-11" db="EMBL/GenBank/DDBJ databases">
        <authorList>
            <person name="McCartney M.A."/>
            <person name="Auch B."/>
            <person name="Kono T."/>
            <person name="Mallez S."/>
            <person name="Becker A."/>
            <person name="Gohl D.M."/>
            <person name="Silverstein K.A.T."/>
            <person name="Koren S."/>
            <person name="Bechman K.B."/>
            <person name="Herman A."/>
            <person name="Abrahante J.E."/>
            <person name="Garbe J."/>
        </authorList>
    </citation>
    <scope>NUCLEOTIDE SEQUENCE</scope>
    <source>
        <strain evidence="4">Duluth1</strain>
        <tissue evidence="4">Whole animal</tissue>
    </source>
</reference>
<keyword evidence="1" id="KW-0863">Zinc-finger</keyword>
<gene>
    <name evidence="4" type="ORF">DPMN_172521</name>
</gene>
<evidence type="ECO:0000259" key="3">
    <source>
        <dbReference type="PROSITE" id="PS50119"/>
    </source>
</evidence>
<sequence>MSLDVNNRVEVTYINEMVMCQQCLRTQKREPNCTAFCIECNESLCQLCSTSHAVNKTSRHHNMKAFKDVFELNKHYDEISSISKLVKCRNHPMETMRYMCNNHNVVCCEKCVSVFGEHRPCNGVKILDELASQGNAEAFGDLIKFGKQLAEIEQNSDKRGKCVDDIGTRIIDATQQLVNETKESWKKDIAELKAVLITLQTQFEGMKLIGNNAYQYLLVHTITKITPQITETIDNIKRQQACNPSIEDAMDDICTKLKVKGCMSSHIATENIAECRPVSPIKDYDSIASFQILEGAGVESRDGTRGHQSIDTGNERHELPWIPNHNQPLRIHEKPPRLSNSYPSRVYREPTQHYKYSRFSMPLPVDMEQTAVKSVVGQPFVRIAQENPYTQLHRNWYLNVPGHVRYAAYGPPTYACYSEEQIGKRKTTFGGSLSPNPKKQNRPLSFFGFLKGRQSSDHKK</sequence>
<dbReference type="GO" id="GO:0008270">
    <property type="term" value="F:zinc ion binding"/>
    <property type="evidence" value="ECO:0007669"/>
    <property type="project" value="UniProtKB-KW"/>
</dbReference>
<keyword evidence="1" id="KW-0862">Zinc</keyword>
<name>A0A9D4IER0_DREPO</name>
<feature type="domain" description="B box-type" evidence="3">
    <location>
        <begin position="15"/>
        <end position="66"/>
    </location>
</feature>
<dbReference type="EMBL" id="JAIWYP010000009">
    <property type="protein sequence ID" value="KAH3771215.1"/>
    <property type="molecule type" value="Genomic_DNA"/>
</dbReference>
<dbReference type="AlphaFoldDB" id="A0A9D4IER0"/>
<evidence type="ECO:0000256" key="1">
    <source>
        <dbReference type="PROSITE-ProRule" id="PRU00024"/>
    </source>
</evidence>
<dbReference type="InterPro" id="IPR000315">
    <property type="entry name" value="Znf_B-box"/>
</dbReference>
<dbReference type="CDD" id="cd19756">
    <property type="entry name" value="Bbox2"/>
    <property type="match status" value="1"/>
</dbReference>
<reference evidence="4" key="1">
    <citation type="journal article" date="2019" name="bioRxiv">
        <title>The Genome of the Zebra Mussel, Dreissena polymorpha: A Resource for Invasive Species Research.</title>
        <authorList>
            <person name="McCartney M.A."/>
            <person name="Auch B."/>
            <person name="Kono T."/>
            <person name="Mallez S."/>
            <person name="Zhang Y."/>
            <person name="Obille A."/>
            <person name="Becker A."/>
            <person name="Abrahante J.E."/>
            <person name="Garbe J."/>
            <person name="Badalamenti J.P."/>
            <person name="Herman A."/>
            <person name="Mangelson H."/>
            <person name="Liachko I."/>
            <person name="Sullivan S."/>
            <person name="Sone E.D."/>
            <person name="Koren S."/>
            <person name="Silverstein K.A.T."/>
            <person name="Beckman K.B."/>
            <person name="Gohl D.M."/>
        </authorList>
    </citation>
    <scope>NUCLEOTIDE SEQUENCE</scope>
    <source>
        <strain evidence="4">Duluth1</strain>
        <tissue evidence="4">Whole animal</tissue>
    </source>
</reference>
<feature type="region of interest" description="Disordered" evidence="2">
    <location>
        <begin position="298"/>
        <end position="344"/>
    </location>
</feature>